<dbReference type="SUPFAM" id="SSF51735">
    <property type="entry name" value="NAD(P)-binding Rossmann-fold domains"/>
    <property type="match status" value="1"/>
</dbReference>
<sequence>MSHPYTFDPLPQPAVAPGEFAFAAVGLDHGHIFGMTDGLIGAGATVTWVFDENPERAAAFAEKYPTARIASSEQQVLDDPDVRLVATAAIASERAPIGLRAIEAGKHAFVDKAPLTTFAQLEAVREATARTGLKYAVYYGERVHSEAAILADQLIQRGAIGRVLQVVCFGPHRIGGGRPDWFYDPAQYGGILCDIGSHNFDQILHYTGAADGRVSTSTIANYAHPETPGLQDFGDAHVILDNGATGYVRVDWFTPDGLGVFGDGRTLLLGTDGYIELRKYIDITTDNGGGQVLLVNQEGQYRFNANGMTGFPYFGQLIRDCIDGTETAMSQAHALKAAELSLQAQADATVLTSPSEAILLTP</sequence>
<evidence type="ECO:0000256" key="1">
    <source>
        <dbReference type="ARBA" id="ARBA00023002"/>
    </source>
</evidence>
<dbReference type="GO" id="GO:0016491">
    <property type="term" value="F:oxidoreductase activity"/>
    <property type="evidence" value="ECO:0007669"/>
    <property type="project" value="UniProtKB-KW"/>
</dbReference>
<evidence type="ECO:0000313" key="5">
    <source>
        <dbReference type="EMBL" id="GLJ61772.1"/>
    </source>
</evidence>
<dbReference type="PANTHER" id="PTHR43818:SF11">
    <property type="entry name" value="BCDNA.GH03377"/>
    <property type="match status" value="1"/>
</dbReference>
<dbReference type="InterPro" id="IPR036291">
    <property type="entry name" value="NAD(P)-bd_dom_sf"/>
</dbReference>
<dbReference type="Gene3D" id="3.40.50.720">
    <property type="entry name" value="NAD(P)-binding Rossmann-like Domain"/>
    <property type="match status" value="1"/>
</dbReference>
<accession>A0A9W6H391</accession>
<protein>
    <submittedName>
        <fullName evidence="5">Oxidoreductase</fullName>
    </submittedName>
</protein>
<evidence type="ECO:0000313" key="6">
    <source>
        <dbReference type="Proteomes" id="UP001142462"/>
    </source>
</evidence>
<reference evidence="5" key="1">
    <citation type="journal article" date="2014" name="Int. J. Syst. Evol. Microbiol.">
        <title>Complete genome sequence of Corynebacterium casei LMG S-19264T (=DSM 44701T), isolated from a smear-ripened cheese.</title>
        <authorList>
            <consortium name="US DOE Joint Genome Institute (JGI-PGF)"/>
            <person name="Walter F."/>
            <person name="Albersmeier A."/>
            <person name="Kalinowski J."/>
            <person name="Ruckert C."/>
        </authorList>
    </citation>
    <scope>NUCLEOTIDE SEQUENCE</scope>
    <source>
        <strain evidence="5">VKM Ac-1020</strain>
    </source>
</reference>
<evidence type="ECO:0000259" key="4">
    <source>
        <dbReference type="Pfam" id="PF22725"/>
    </source>
</evidence>
<keyword evidence="1" id="KW-0560">Oxidoreductase</keyword>
<evidence type="ECO:0000256" key="2">
    <source>
        <dbReference type="ARBA" id="ARBA00023027"/>
    </source>
</evidence>
<keyword evidence="6" id="KW-1185">Reference proteome</keyword>
<keyword evidence="2" id="KW-0520">NAD</keyword>
<dbReference type="GO" id="GO:0000166">
    <property type="term" value="F:nucleotide binding"/>
    <property type="evidence" value="ECO:0007669"/>
    <property type="project" value="InterPro"/>
</dbReference>
<dbReference type="RefSeq" id="WP_271173482.1">
    <property type="nucleotide sequence ID" value="NZ_BSEJ01000008.1"/>
</dbReference>
<dbReference type="SUPFAM" id="SSF55347">
    <property type="entry name" value="Glyceraldehyde-3-phosphate dehydrogenase-like, C-terminal domain"/>
    <property type="match status" value="1"/>
</dbReference>
<proteinExistence type="predicted"/>
<dbReference type="PANTHER" id="PTHR43818">
    <property type="entry name" value="BCDNA.GH03377"/>
    <property type="match status" value="1"/>
</dbReference>
<evidence type="ECO:0000259" key="3">
    <source>
        <dbReference type="Pfam" id="PF01408"/>
    </source>
</evidence>
<name>A0A9W6H391_9MICO</name>
<dbReference type="AlphaFoldDB" id="A0A9W6H391"/>
<reference evidence="5" key="2">
    <citation type="submission" date="2023-01" db="EMBL/GenBank/DDBJ databases">
        <authorList>
            <person name="Sun Q."/>
            <person name="Evtushenko L."/>
        </authorList>
    </citation>
    <scope>NUCLEOTIDE SEQUENCE</scope>
    <source>
        <strain evidence="5">VKM Ac-1020</strain>
    </source>
</reference>
<gene>
    <name evidence="5" type="ORF">GCM10017576_19020</name>
</gene>
<comment type="caution">
    <text evidence="5">The sequence shown here is derived from an EMBL/GenBank/DDBJ whole genome shotgun (WGS) entry which is preliminary data.</text>
</comment>
<dbReference type="InterPro" id="IPR055170">
    <property type="entry name" value="GFO_IDH_MocA-like_dom"/>
</dbReference>
<dbReference type="InterPro" id="IPR000683">
    <property type="entry name" value="Gfo/Idh/MocA-like_OxRdtase_N"/>
</dbReference>
<dbReference type="EMBL" id="BSEJ01000008">
    <property type="protein sequence ID" value="GLJ61772.1"/>
    <property type="molecule type" value="Genomic_DNA"/>
</dbReference>
<dbReference type="Proteomes" id="UP001142462">
    <property type="component" value="Unassembled WGS sequence"/>
</dbReference>
<organism evidence="5 6">
    <name type="scientific">Microbacterium barkeri</name>
    <dbReference type="NCBI Taxonomy" id="33917"/>
    <lineage>
        <taxon>Bacteria</taxon>
        <taxon>Bacillati</taxon>
        <taxon>Actinomycetota</taxon>
        <taxon>Actinomycetes</taxon>
        <taxon>Micrococcales</taxon>
        <taxon>Microbacteriaceae</taxon>
        <taxon>Microbacterium</taxon>
    </lineage>
</organism>
<dbReference type="InterPro" id="IPR050463">
    <property type="entry name" value="Gfo/Idh/MocA_oxidrdct_glycsds"/>
</dbReference>
<feature type="domain" description="Gfo/Idh/MocA-like oxidoreductase N-terminal" evidence="3">
    <location>
        <begin position="43"/>
        <end position="139"/>
    </location>
</feature>
<feature type="domain" description="GFO/IDH/MocA-like oxidoreductase" evidence="4">
    <location>
        <begin position="151"/>
        <end position="276"/>
    </location>
</feature>
<dbReference type="Pfam" id="PF01408">
    <property type="entry name" value="GFO_IDH_MocA"/>
    <property type="match status" value="1"/>
</dbReference>
<dbReference type="Gene3D" id="3.30.360.10">
    <property type="entry name" value="Dihydrodipicolinate Reductase, domain 2"/>
    <property type="match status" value="1"/>
</dbReference>
<dbReference type="Pfam" id="PF22725">
    <property type="entry name" value="GFO_IDH_MocA_C3"/>
    <property type="match status" value="1"/>
</dbReference>